<dbReference type="EMBL" id="FNWJ01000001">
    <property type="protein sequence ID" value="SEH10222.1"/>
    <property type="molecule type" value="Genomic_DNA"/>
</dbReference>
<feature type="domain" description="AB hydrolase-1" evidence="1">
    <location>
        <begin position="25"/>
        <end position="271"/>
    </location>
</feature>
<dbReference type="PANTHER" id="PTHR43433">
    <property type="entry name" value="HYDROLASE, ALPHA/BETA FOLD FAMILY PROTEIN"/>
    <property type="match status" value="1"/>
</dbReference>
<dbReference type="PANTHER" id="PTHR43433:SF5">
    <property type="entry name" value="AB HYDROLASE-1 DOMAIN-CONTAINING PROTEIN"/>
    <property type="match status" value="1"/>
</dbReference>
<dbReference type="InterPro" id="IPR029058">
    <property type="entry name" value="AB_hydrolase_fold"/>
</dbReference>
<evidence type="ECO:0000313" key="3">
    <source>
        <dbReference type="Proteomes" id="UP000222056"/>
    </source>
</evidence>
<dbReference type="SUPFAM" id="SSF53474">
    <property type="entry name" value="alpha/beta-Hydrolases"/>
    <property type="match status" value="1"/>
</dbReference>
<dbReference type="GO" id="GO:0046503">
    <property type="term" value="P:glycerolipid catabolic process"/>
    <property type="evidence" value="ECO:0007669"/>
    <property type="project" value="TreeGrafter"/>
</dbReference>
<evidence type="ECO:0000259" key="1">
    <source>
        <dbReference type="Pfam" id="PF00561"/>
    </source>
</evidence>
<gene>
    <name evidence="2" type="ORF">SAMN02745716_0069</name>
</gene>
<evidence type="ECO:0000313" key="2">
    <source>
        <dbReference type="EMBL" id="SEH10222.1"/>
    </source>
</evidence>
<dbReference type="STRING" id="29539.SAMN02745716_0069"/>
<dbReference type="GO" id="GO:0004806">
    <property type="term" value="F:triacylglycerol lipase activity"/>
    <property type="evidence" value="ECO:0007669"/>
    <property type="project" value="TreeGrafter"/>
</dbReference>
<dbReference type="Proteomes" id="UP000222056">
    <property type="component" value="Unassembled WGS sequence"/>
</dbReference>
<dbReference type="Pfam" id="PF00561">
    <property type="entry name" value="Abhydrolase_1"/>
    <property type="match status" value="1"/>
</dbReference>
<organism evidence="2 3">
    <name type="scientific">Thermoleophilum album</name>
    <dbReference type="NCBI Taxonomy" id="29539"/>
    <lineage>
        <taxon>Bacteria</taxon>
        <taxon>Bacillati</taxon>
        <taxon>Actinomycetota</taxon>
        <taxon>Thermoleophilia</taxon>
        <taxon>Thermoleophilales</taxon>
        <taxon>Thermoleophilaceae</taxon>
        <taxon>Thermoleophilum</taxon>
    </lineage>
</organism>
<keyword evidence="3" id="KW-1185">Reference proteome</keyword>
<proteinExistence type="predicted"/>
<dbReference type="InterPro" id="IPR000073">
    <property type="entry name" value="AB_hydrolase_1"/>
</dbReference>
<dbReference type="AlphaFoldDB" id="A0A1H6FIH4"/>
<dbReference type="Gene3D" id="3.40.50.1820">
    <property type="entry name" value="alpha/beta hydrolase"/>
    <property type="match status" value="1"/>
</dbReference>
<dbReference type="InterPro" id="IPR050471">
    <property type="entry name" value="AB_hydrolase"/>
</dbReference>
<name>A0A1H6FIH4_THEAL</name>
<reference evidence="3" key="1">
    <citation type="submission" date="2016-10" db="EMBL/GenBank/DDBJ databases">
        <authorList>
            <person name="Varghese N."/>
            <person name="Submissions S."/>
        </authorList>
    </citation>
    <scope>NUCLEOTIDE SEQUENCE [LARGE SCALE GENOMIC DNA]</scope>
    <source>
        <strain evidence="3">ATCC 35263</strain>
    </source>
</reference>
<dbReference type="OrthoDB" id="8957634at2"/>
<accession>A0A1H6FIH4</accession>
<protein>
    <submittedName>
        <fullName evidence="2">Pimeloyl-ACP methyl ester carboxylesterase</fullName>
    </submittedName>
</protein>
<dbReference type="RefSeq" id="WP_093115178.1">
    <property type="nucleotide sequence ID" value="NZ_FNWJ01000001.1"/>
</dbReference>
<sequence>MAESFAQIGPIELCFEDLGPADGEPLLLVMGLGMQLIHWQDGFCELLRERGFRVIRFDNRDAGRSSKISGGPRPNIARALVGDRRVAAYSLSDMARDAVGLLDHLEIERAHVVGASMGGMIAQLMAIEHRRRVASLCSIMSSAGRRRDLPRLRALGALLARPPRDRERFVEHMVKVFRMIGSPAYPPDPERLRELAGRAYDRGFSSAGTARQLVAILTAPARVRALRTVEAPTLVIHGSADPLVRPRAGRAVAVAVPAARYLEFAGMGHDLPEPLWPELADQIAANARRAGPRVGLSSAAA</sequence>